<dbReference type="AlphaFoldDB" id="A0A540WJ59"/>
<dbReference type="InterPro" id="IPR005467">
    <property type="entry name" value="His_kinase_dom"/>
</dbReference>
<dbReference type="EMBL" id="VIFM01000403">
    <property type="protein sequence ID" value="TQF09023.1"/>
    <property type="molecule type" value="Genomic_DNA"/>
</dbReference>
<evidence type="ECO:0000259" key="3">
    <source>
        <dbReference type="PROSITE" id="PS50109"/>
    </source>
</evidence>
<feature type="region of interest" description="Disordered" evidence="1">
    <location>
        <begin position="302"/>
        <end position="325"/>
    </location>
</feature>
<dbReference type="GO" id="GO:0000155">
    <property type="term" value="F:phosphorelay sensor kinase activity"/>
    <property type="evidence" value="ECO:0007669"/>
    <property type="project" value="InterPro"/>
</dbReference>
<proteinExistence type="predicted"/>
<comment type="caution">
    <text evidence="4">The sequence shown here is derived from an EMBL/GenBank/DDBJ whole genome shotgun (WGS) entry which is preliminary data.</text>
</comment>
<organism evidence="4 5">
    <name type="scientific">Myxococcus llanfairpwllgwyngyllgogerychwyrndrobwllllantysiliogogogochensis</name>
    <dbReference type="NCBI Taxonomy" id="2590453"/>
    <lineage>
        <taxon>Bacteria</taxon>
        <taxon>Pseudomonadati</taxon>
        <taxon>Myxococcota</taxon>
        <taxon>Myxococcia</taxon>
        <taxon>Myxococcales</taxon>
        <taxon>Cystobacterineae</taxon>
        <taxon>Myxococcaceae</taxon>
        <taxon>Myxococcus</taxon>
    </lineage>
</organism>
<feature type="domain" description="Histidine kinase" evidence="3">
    <location>
        <begin position="263"/>
        <end position="363"/>
    </location>
</feature>
<dbReference type="InterPro" id="IPR003594">
    <property type="entry name" value="HATPase_dom"/>
</dbReference>
<keyword evidence="4" id="KW-0808">Transferase</keyword>
<dbReference type="Pfam" id="PF06580">
    <property type="entry name" value="His_kinase"/>
    <property type="match status" value="1"/>
</dbReference>
<dbReference type="Pfam" id="PF02518">
    <property type="entry name" value="HATPase_c"/>
    <property type="match status" value="1"/>
</dbReference>
<evidence type="ECO:0000256" key="1">
    <source>
        <dbReference type="SAM" id="MobiDB-lite"/>
    </source>
</evidence>
<evidence type="ECO:0000313" key="5">
    <source>
        <dbReference type="Proteomes" id="UP000315369"/>
    </source>
</evidence>
<reference evidence="4 5" key="1">
    <citation type="submission" date="2019-06" db="EMBL/GenBank/DDBJ databases">
        <authorList>
            <person name="Livingstone P."/>
            <person name="Whitworth D."/>
        </authorList>
    </citation>
    <scope>NUCLEOTIDE SEQUENCE [LARGE SCALE GENOMIC DNA]</scope>
    <source>
        <strain evidence="4 5">AM401</strain>
    </source>
</reference>
<dbReference type="PANTHER" id="PTHR34220:SF7">
    <property type="entry name" value="SENSOR HISTIDINE KINASE YPDA"/>
    <property type="match status" value="1"/>
</dbReference>
<keyword evidence="2" id="KW-0812">Transmembrane</keyword>
<dbReference type="SUPFAM" id="SSF55874">
    <property type="entry name" value="ATPase domain of HSP90 chaperone/DNA topoisomerase II/histidine kinase"/>
    <property type="match status" value="1"/>
</dbReference>
<gene>
    <name evidence="4" type="ORF">FJV41_46830</name>
</gene>
<dbReference type="PROSITE" id="PS50109">
    <property type="entry name" value="HIS_KIN"/>
    <property type="match status" value="1"/>
</dbReference>
<accession>A0A540WJ59</accession>
<protein>
    <submittedName>
        <fullName evidence="4">Sensor histidine kinase</fullName>
    </submittedName>
</protein>
<keyword evidence="2" id="KW-0472">Membrane</keyword>
<evidence type="ECO:0000256" key="2">
    <source>
        <dbReference type="SAM" id="Phobius"/>
    </source>
</evidence>
<dbReference type="GO" id="GO:0016020">
    <property type="term" value="C:membrane"/>
    <property type="evidence" value="ECO:0007669"/>
    <property type="project" value="InterPro"/>
</dbReference>
<dbReference type="PANTHER" id="PTHR34220">
    <property type="entry name" value="SENSOR HISTIDINE KINASE YPDA"/>
    <property type="match status" value="1"/>
</dbReference>
<keyword evidence="5" id="KW-1185">Reference proteome</keyword>
<dbReference type="InterPro" id="IPR010559">
    <property type="entry name" value="Sig_transdc_His_kin_internal"/>
</dbReference>
<keyword evidence="4" id="KW-0418">Kinase</keyword>
<sequence length="368" mass="40969">MPFPAVAVSRWRAMALTGGVWTLVGCVAVAGGVGGALSTGRPLPSTFFFLSNILGMWLWALYTPLIFRLCERYPLDGPRWRRGVGVHVALFLVLWGLEFVVGWVLERFVEHPQRPLLQYFFGALAYCFFCYLGVLAVGHALRFHRLYLERTVRASELESQLLRSQLLALQMQLRPHFLFNALHTVSGLVRNDDKAGALRVVASLADLLRAVLRSDANQQVPLQQEVDLVERYLGIEQVRFQDRLRTDFHVDPEVLGALVPQLLLQPLVENAVRHGTCAREGEGRVSVHIRREAEMLCLSVRDSGAGDAPEGARQDRPSAESGGVGLANTRARLRHLYGARHRLLLSRTPDGGTLAEVAIPFLVQEAVQ</sequence>
<dbReference type="Gene3D" id="3.30.565.10">
    <property type="entry name" value="Histidine kinase-like ATPase, C-terminal domain"/>
    <property type="match status" value="1"/>
</dbReference>
<feature type="transmembrane region" description="Helical" evidence="2">
    <location>
        <begin position="88"/>
        <end position="105"/>
    </location>
</feature>
<dbReference type="OrthoDB" id="2514702at2"/>
<feature type="transmembrane region" description="Helical" evidence="2">
    <location>
        <begin position="46"/>
        <end position="67"/>
    </location>
</feature>
<dbReference type="Proteomes" id="UP000315369">
    <property type="component" value="Unassembled WGS sequence"/>
</dbReference>
<evidence type="ECO:0000313" key="4">
    <source>
        <dbReference type="EMBL" id="TQF09023.1"/>
    </source>
</evidence>
<dbReference type="InterPro" id="IPR050640">
    <property type="entry name" value="Bact_2-comp_sensor_kinase"/>
</dbReference>
<name>A0A540WJ59_9BACT</name>
<dbReference type="InterPro" id="IPR036890">
    <property type="entry name" value="HATPase_C_sf"/>
</dbReference>
<feature type="transmembrane region" description="Helical" evidence="2">
    <location>
        <begin position="117"/>
        <end position="141"/>
    </location>
</feature>
<keyword evidence="2" id="KW-1133">Transmembrane helix</keyword>